<dbReference type="Pfam" id="PF01185">
    <property type="entry name" value="Hydrophobin"/>
    <property type="match status" value="1"/>
</dbReference>
<organism evidence="8 9">
    <name type="scientific">Rhodocollybia butyracea</name>
    <dbReference type="NCBI Taxonomy" id="206335"/>
    <lineage>
        <taxon>Eukaryota</taxon>
        <taxon>Fungi</taxon>
        <taxon>Dikarya</taxon>
        <taxon>Basidiomycota</taxon>
        <taxon>Agaricomycotina</taxon>
        <taxon>Agaricomycetes</taxon>
        <taxon>Agaricomycetidae</taxon>
        <taxon>Agaricales</taxon>
        <taxon>Marasmiineae</taxon>
        <taxon>Omphalotaceae</taxon>
        <taxon>Rhodocollybia</taxon>
    </lineage>
</organism>
<evidence type="ECO:0000256" key="6">
    <source>
        <dbReference type="ARBA" id="ARBA00093546"/>
    </source>
</evidence>
<evidence type="ECO:0000256" key="5">
    <source>
        <dbReference type="ARBA" id="ARBA00023157"/>
    </source>
</evidence>
<gene>
    <name evidence="8" type="ORF">BDP27DRAFT_1334055</name>
</gene>
<keyword evidence="3 7" id="KW-0134">Cell wall</keyword>
<feature type="chain" id="PRO_5040543913" description="Hydrophobin" evidence="7">
    <location>
        <begin position="19"/>
        <end position="114"/>
    </location>
</feature>
<proteinExistence type="inferred from homology"/>
<comment type="similarity">
    <text evidence="2 7">Belongs to the fungal hydrophobin family.</text>
</comment>
<dbReference type="EMBL" id="JADNRY010000131">
    <property type="protein sequence ID" value="KAF9064089.1"/>
    <property type="molecule type" value="Genomic_DNA"/>
</dbReference>
<dbReference type="GO" id="GO:0009277">
    <property type="term" value="C:fungal-type cell wall"/>
    <property type="evidence" value="ECO:0007669"/>
    <property type="project" value="InterPro"/>
</dbReference>
<dbReference type="GO" id="GO:0005199">
    <property type="term" value="F:structural constituent of cell wall"/>
    <property type="evidence" value="ECO:0007669"/>
    <property type="project" value="InterPro"/>
</dbReference>
<accession>A0A9P5PIW8</accession>
<keyword evidence="7" id="KW-0732">Signal</keyword>
<evidence type="ECO:0000313" key="9">
    <source>
        <dbReference type="Proteomes" id="UP000772434"/>
    </source>
</evidence>
<dbReference type="CDD" id="cd23507">
    <property type="entry name" value="hydrophobin_I"/>
    <property type="match status" value="1"/>
</dbReference>
<dbReference type="OrthoDB" id="4225815at2759"/>
<comment type="subcellular location">
    <subcellularLocation>
        <location evidence="1 7">Secreted</location>
        <location evidence="1 7">Cell wall</location>
    </subcellularLocation>
</comment>
<evidence type="ECO:0000256" key="1">
    <source>
        <dbReference type="ARBA" id="ARBA00004191"/>
    </source>
</evidence>
<comment type="caution">
    <text evidence="8">The sequence shown here is derived from an EMBL/GenBank/DDBJ whole genome shotgun (WGS) entry which is preliminary data.</text>
</comment>
<evidence type="ECO:0000256" key="4">
    <source>
        <dbReference type="ARBA" id="ARBA00022525"/>
    </source>
</evidence>
<evidence type="ECO:0000256" key="2">
    <source>
        <dbReference type="ARBA" id="ARBA00010446"/>
    </source>
</evidence>
<keyword evidence="4 7" id="KW-0964">Secreted</keyword>
<protein>
    <recommendedName>
        <fullName evidence="7">Hydrophobin</fullName>
    </recommendedName>
</protein>
<keyword evidence="5 7" id="KW-1015">Disulfide bond</keyword>
<dbReference type="SMART" id="SM00075">
    <property type="entry name" value="HYDRO"/>
    <property type="match status" value="1"/>
</dbReference>
<comment type="subunit">
    <text evidence="6">Self-assembles to form functional amyloid fibrils called rodlets. Self-assembly into fibrillar rodlets occurs spontaneously at hydrophobic:hydrophilic interfaces and the rodlets further associate laterally to form amphipathic monolayers.</text>
</comment>
<evidence type="ECO:0000256" key="7">
    <source>
        <dbReference type="RuleBase" id="RU365009"/>
    </source>
</evidence>
<dbReference type="InterPro" id="IPR001338">
    <property type="entry name" value="Class_I_Hydrophobin"/>
</dbReference>
<feature type="signal peptide" evidence="7">
    <location>
        <begin position="1"/>
        <end position="18"/>
    </location>
</feature>
<reference evidence="8" key="1">
    <citation type="submission" date="2020-11" db="EMBL/GenBank/DDBJ databases">
        <authorList>
            <consortium name="DOE Joint Genome Institute"/>
            <person name="Ahrendt S."/>
            <person name="Riley R."/>
            <person name="Andreopoulos W."/>
            <person name="Labutti K."/>
            <person name="Pangilinan J."/>
            <person name="Ruiz-Duenas F.J."/>
            <person name="Barrasa J.M."/>
            <person name="Sanchez-Garcia M."/>
            <person name="Camarero S."/>
            <person name="Miyauchi S."/>
            <person name="Serrano A."/>
            <person name="Linde D."/>
            <person name="Babiker R."/>
            <person name="Drula E."/>
            <person name="Ayuso-Fernandez I."/>
            <person name="Pacheco R."/>
            <person name="Padilla G."/>
            <person name="Ferreira P."/>
            <person name="Barriuso J."/>
            <person name="Kellner H."/>
            <person name="Castanera R."/>
            <person name="Alfaro M."/>
            <person name="Ramirez L."/>
            <person name="Pisabarro A.G."/>
            <person name="Kuo A."/>
            <person name="Tritt A."/>
            <person name="Lipzen A."/>
            <person name="He G."/>
            <person name="Yan M."/>
            <person name="Ng V."/>
            <person name="Cullen D."/>
            <person name="Martin F."/>
            <person name="Rosso M.-N."/>
            <person name="Henrissat B."/>
            <person name="Hibbett D."/>
            <person name="Martinez A.T."/>
            <person name="Grigoriev I.V."/>
        </authorList>
    </citation>
    <scope>NUCLEOTIDE SEQUENCE</scope>
    <source>
        <strain evidence="8">AH 40177</strain>
    </source>
</reference>
<evidence type="ECO:0000256" key="3">
    <source>
        <dbReference type="ARBA" id="ARBA00022512"/>
    </source>
</evidence>
<dbReference type="AlphaFoldDB" id="A0A9P5PIW8"/>
<keyword evidence="9" id="KW-1185">Reference proteome</keyword>
<evidence type="ECO:0000313" key="8">
    <source>
        <dbReference type="EMBL" id="KAF9064089.1"/>
    </source>
</evidence>
<dbReference type="Proteomes" id="UP000772434">
    <property type="component" value="Unassembled WGS sequence"/>
</dbReference>
<name>A0A9P5PIW8_9AGAR</name>
<sequence length="114" mass="11165">MQFKLTFVAAALATLVVATPTPNSSPPPPTSSCSTGNQQCCQLVQSVSQATDSGLLSGLLGVLVGLLGDVTGLIGSDCSPVNILGGGTCTAQAVCCTNNNIGGLISAGCIPITL</sequence>